<feature type="region of interest" description="Disordered" evidence="1">
    <location>
        <begin position="163"/>
        <end position="196"/>
    </location>
</feature>
<dbReference type="EnsemblPlants" id="OGLUM02G08850.1">
    <property type="protein sequence ID" value="OGLUM02G08850.1"/>
    <property type="gene ID" value="OGLUM02G08850"/>
</dbReference>
<dbReference type="PANTHER" id="PTHR46610:SF7">
    <property type="entry name" value="OS02G0216300 PROTEIN"/>
    <property type="match status" value="1"/>
</dbReference>
<dbReference type="eggNOG" id="ENOG502S8QS">
    <property type="taxonomic scope" value="Eukaryota"/>
</dbReference>
<dbReference type="Pfam" id="PF20100">
    <property type="entry name" value="DUF6490"/>
    <property type="match status" value="1"/>
</dbReference>
<dbReference type="AlphaFoldDB" id="A0A0D9YPA8"/>
<reference evidence="3" key="2">
    <citation type="submission" date="2018-05" db="EMBL/GenBank/DDBJ databases">
        <title>OgluRS3 (Oryza glumaepatula Reference Sequence Version 3).</title>
        <authorList>
            <person name="Zhang J."/>
            <person name="Kudrna D."/>
            <person name="Lee S."/>
            <person name="Talag J."/>
            <person name="Welchert J."/>
            <person name="Wing R.A."/>
        </authorList>
    </citation>
    <scope>NUCLEOTIDE SEQUENCE [LARGE SCALE GENOMIC DNA]</scope>
</reference>
<dbReference type="Proteomes" id="UP000026961">
    <property type="component" value="Chromosome 2"/>
</dbReference>
<keyword evidence="2" id="KW-0812">Transmembrane</keyword>
<feature type="compositionally biased region" description="Basic residues" evidence="1">
    <location>
        <begin position="166"/>
        <end position="175"/>
    </location>
</feature>
<sequence>MISAKQKCQMDEALLEQPAILPAPEPEGTSLLTIVGFAFLTFNSAMAIYRSDRDAGAIAFVTFSYFDLLLLFYCLRLFERTEHGSRRRGQIKAAVWLLTTMLTAVFSYKVAAIMPLPVQVLVWAMAAATRHQSMIRRAIWRELAAKQPGDGKGCSCMRTHAGRQISPKRGRRRAARVQSSSRRSFHPKRAAVGRDPPAGRASYELLPVSYRAGIGAGRPAVPVGLFSLTRQAKFYFLNKSI</sequence>
<dbReference type="PANTHER" id="PTHR46610">
    <property type="entry name" value="OS05G0181300 PROTEIN"/>
    <property type="match status" value="1"/>
</dbReference>
<dbReference type="InterPro" id="IPR045501">
    <property type="entry name" value="DUF6490"/>
</dbReference>
<organism evidence="3">
    <name type="scientific">Oryza glumipatula</name>
    <dbReference type="NCBI Taxonomy" id="40148"/>
    <lineage>
        <taxon>Eukaryota</taxon>
        <taxon>Viridiplantae</taxon>
        <taxon>Streptophyta</taxon>
        <taxon>Embryophyta</taxon>
        <taxon>Tracheophyta</taxon>
        <taxon>Spermatophyta</taxon>
        <taxon>Magnoliopsida</taxon>
        <taxon>Liliopsida</taxon>
        <taxon>Poales</taxon>
        <taxon>Poaceae</taxon>
        <taxon>BOP clade</taxon>
        <taxon>Oryzoideae</taxon>
        <taxon>Oryzeae</taxon>
        <taxon>Oryzinae</taxon>
        <taxon>Oryza</taxon>
    </lineage>
</organism>
<feature type="transmembrane region" description="Helical" evidence="2">
    <location>
        <begin position="90"/>
        <end position="106"/>
    </location>
</feature>
<dbReference type="STRING" id="40148.A0A0D9YPA8"/>
<reference evidence="3" key="1">
    <citation type="submission" date="2015-04" db="UniProtKB">
        <authorList>
            <consortium name="EnsemblPlants"/>
        </authorList>
    </citation>
    <scope>IDENTIFICATION</scope>
</reference>
<dbReference type="HOGENOM" id="CLU_1153235_0_0_1"/>
<feature type="transmembrane region" description="Helical" evidence="2">
    <location>
        <begin position="55"/>
        <end position="78"/>
    </location>
</feature>
<accession>A0A0D9YPA8</accession>
<evidence type="ECO:0000256" key="2">
    <source>
        <dbReference type="SAM" id="Phobius"/>
    </source>
</evidence>
<keyword evidence="4" id="KW-1185">Reference proteome</keyword>
<proteinExistence type="predicted"/>
<evidence type="ECO:0000313" key="3">
    <source>
        <dbReference type="EnsemblPlants" id="OGLUM02G08850.1"/>
    </source>
</evidence>
<keyword evidence="2" id="KW-1133">Transmembrane helix</keyword>
<protein>
    <submittedName>
        <fullName evidence="3">Uncharacterized protein</fullName>
    </submittedName>
</protein>
<evidence type="ECO:0000256" key="1">
    <source>
        <dbReference type="SAM" id="MobiDB-lite"/>
    </source>
</evidence>
<feature type="transmembrane region" description="Helical" evidence="2">
    <location>
        <begin position="31"/>
        <end position="49"/>
    </location>
</feature>
<evidence type="ECO:0000313" key="4">
    <source>
        <dbReference type="Proteomes" id="UP000026961"/>
    </source>
</evidence>
<keyword evidence="2" id="KW-0472">Membrane</keyword>
<dbReference type="Gramene" id="OGLUM02G08850.1">
    <property type="protein sequence ID" value="OGLUM02G08850.1"/>
    <property type="gene ID" value="OGLUM02G08850"/>
</dbReference>
<name>A0A0D9YPA8_9ORYZ</name>